<dbReference type="AlphaFoldDB" id="A0A6H0S530"/>
<dbReference type="KEGG" id="mfre:EXE63_13430"/>
<feature type="region of interest" description="Disordered" evidence="1">
    <location>
        <begin position="78"/>
        <end position="97"/>
    </location>
</feature>
<sequence>MYRRTLPTCGIRSSEARHWPKAARLRSRRHGVRAGYPAAAPHGARYIDPRATRGHRAKDPPGLGLTFVTSWRSTTGDSAVALRTTPSAATSRAPPVR</sequence>
<reference evidence="2 3" key="1">
    <citation type="submission" date="2019-04" db="EMBL/GenBank/DDBJ databases">
        <title>Draft, Whole-Genome Sequence of the Anthracene-degrading Mycobacterium frederiksbergense LB501T, Isolated from a Polycyclic Aromatic Hydrocarbon (PAH)-Contaminated Soil.</title>
        <authorList>
            <person name="Augelletti F."/>
        </authorList>
    </citation>
    <scope>NUCLEOTIDE SEQUENCE [LARGE SCALE GENOMIC DNA]</scope>
    <source>
        <strain evidence="2 3">LB 501T</strain>
    </source>
</reference>
<proteinExistence type="predicted"/>
<organism evidence="2 3">
    <name type="scientific">Mycolicibacterium frederiksbergense</name>
    <dbReference type="NCBI Taxonomy" id="117567"/>
    <lineage>
        <taxon>Bacteria</taxon>
        <taxon>Bacillati</taxon>
        <taxon>Actinomycetota</taxon>
        <taxon>Actinomycetes</taxon>
        <taxon>Mycobacteriales</taxon>
        <taxon>Mycobacteriaceae</taxon>
        <taxon>Mycolicibacterium</taxon>
    </lineage>
</organism>
<name>A0A6H0S530_9MYCO</name>
<dbReference type="EMBL" id="CP038799">
    <property type="protein sequence ID" value="QIV81771.1"/>
    <property type="molecule type" value="Genomic_DNA"/>
</dbReference>
<accession>A0A6H0S530</accession>
<evidence type="ECO:0000256" key="1">
    <source>
        <dbReference type="SAM" id="MobiDB-lite"/>
    </source>
</evidence>
<evidence type="ECO:0000313" key="2">
    <source>
        <dbReference type="EMBL" id="QIV81771.1"/>
    </source>
</evidence>
<dbReference type="Proteomes" id="UP000501849">
    <property type="component" value="Chromosome"/>
</dbReference>
<protein>
    <submittedName>
        <fullName evidence="2">Uncharacterized protein</fullName>
    </submittedName>
</protein>
<evidence type="ECO:0000313" key="3">
    <source>
        <dbReference type="Proteomes" id="UP000501849"/>
    </source>
</evidence>
<keyword evidence="3" id="KW-1185">Reference proteome</keyword>
<gene>
    <name evidence="2" type="ORF">EXE63_13430</name>
</gene>